<gene>
    <name evidence="2" type="ORF">FN846DRAFT_887398</name>
</gene>
<feature type="region of interest" description="Disordered" evidence="1">
    <location>
        <begin position="24"/>
        <end position="49"/>
    </location>
</feature>
<name>A0A5J5F612_9PEZI</name>
<organism evidence="2 3">
    <name type="scientific">Sphaerosporella brunnea</name>
    <dbReference type="NCBI Taxonomy" id="1250544"/>
    <lineage>
        <taxon>Eukaryota</taxon>
        <taxon>Fungi</taxon>
        <taxon>Dikarya</taxon>
        <taxon>Ascomycota</taxon>
        <taxon>Pezizomycotina</taxon>
        <taxon>Pezizomycetes</taxon>
        <taxon>Pezizales</taxon>
        <taxon>Pyronemataceae</taxon>
        <taxon>Sphaerosporella</taxon>
    </lineage>
</organism>
<reference evidence="2 3" key="1">
    <citation type="submission" date="2019-09" db="EMBL/GenBank/DDBJ databases">
        <title>Draft genome of the ectomycorrhizal ascomycete Sphaerosporella brunnea.</title>
        <authorList>
            <consortium name="DOE Joint Genome Institute"/>
            <person name="Benucci G.M."/>
            <person name="Marozzi G."/>
            <person name="Antonielli L."/>
            <person name="Sanchez S."/>
            <person name="Marco P."/>
            <person name="Wang X."/>
            <person name="Falini L.B."/>
            <person name="Barry K."/>
            <person name="Haridas S."/>
            <person name="Lipzen A."/>
            <person name="Labutti K."/>
            <person name="Grigoriev I.V."/>
            <person name="Murat C."/>
            <person name="Martin F."/>
            <person name="Albertini E."/>
            <person name="Donnini D."/>
            <person name="Bonito G."/>
        </authorList>
    </citation>
    <scope>NUCLEOTIDE SEQUENCE [LARGE SCALE GENOMIC DNA]</scope>
    <source>
        <strain evidence="2 3">Sb_GMNB300</strain>
    </source>
</reference>
<proteinExistence type="predicted"/>
<dbReference type="EMBL" id="VXIS01000028">
    <property type="protein sequence ID" value="KAA8912098.1"/>
    <property type="molecule type" value="Genomic_DNA"/>
</dbReference>
<dbReference type="AlphaFoldDB" id="A0A5J5F612"/>
<sequence length="173" mass="18431">MHSDHLLKDALNSYSVAVQETVASTTAQDMPHNTGEPSRPTVSTPDDRSRLASLFPDTAADVGDSSLLDSDHLGPAADATEELWNDGSALSTVHDTSTSEDGLTTEEEIDAVVRVGIVSPDAAMRMTRLVEKLKSEGSSPRTVKKVYVTFLKWVDYGATCSDIGSGGMTIDDD</sequence>
<evidence type="ECO:0000256" key="1">
    <source>
        <dbReference type="SAM" id="MobiDB-lite"/>
    </source>
</evidence>
<comment type="caution">
    <text evidence="2">The sequence shown here is derived from an EMBL/GenBank/DDBJ whole genome shotgun (WGS) entry which is preliminary data.</text>
</comment>
<evidence type="ECO:0000313" key="2">
    <source>
        <dbReference type="EMBL" id="KAA8912098.1"/>
    </source>
</evidence>
<accession>A0A5J5F612</accession>
<dbReference type="InParanoid" id="A0A5J5F612"/>
<keyword evidence="3" id="KW-1185">Reference proteome</keyword>
<protein>
    <submittedName>
        <fullName evidence="2">Uncharacterized protein</fullName>
    </submittedName>
</protein>
<evidence type="ECO:0000313" key="3">
    <source>
        <dbReference type="Proteomes" id="UP000326924"/>
    </source>
</evidence>
<dbReference type="Proteomes" id="UP000326924">
    <property type="component" value="Unassembled WGS sequence"/>
</dbReference>